<keyword evidence="12" id="KW-0393">Immunoglobulin domain</keyword>
<dbReference type="GO" id="GO:0005886">
    <property type="term" value="C:plasma membrane"/>
    <property type="evidence" value="ECO:0007669"/>
    <property type="project" value="UniProtKB-SubCell"/>
</dbReference>
<accession>A0A8D3D7W0</accession>
<evidence type="ECO:0000256" key="6">
    <source>
        <dbReference type="ARBA" id="ARBA00022737"/>
    </source>
</evidence>
<feature type="domain" description="Ig-like" evidence="15">
    <location>
        <begin position="348"/>
        <end position="415"/>
    </location>
</feature>
<dbReference type="SMART" id="SM00409">
    <property type="entry name" value="IG"/>
    <property type="match status" value="6"/>
</dbReference>
<evidence type="ECO:0000256" key="2">
    <source>
        <dbReference type="ARBA" id="ARBA00009812"/>
    </source>
</evidence>
<keyword evidence="11" id="KW-0449">Lipoprotein</keyword>
<dbReference type="InterPro" id="IPR007110">
    <property type="entry name" value="Ig-like_dom"/>
</dbReference>
<feature type="domain" description="Fibronectin type-III" evidence="16">
    <location>
        <begin position="812"/>
        <end position="906"/>
    </location>
</feature>
<organism evidence="17 18">
    <name type="scientific">Scophthalmus maximus</name>
    <name type="common">Turbot</name>
    <name type="synonym">Psetta maxima</name>
    <dbReference type="NCBI Taxonomy" id="52904"/>
    <lineage>
        <taxon>Eukaryota</taxon>
        <taxon>Metazoa</taxon>
        <taxon>Chordata</taxon>
        <taxon>Craniata</taxon>
        <taxon>Vertebrata</taxon>
        <taxon>Euteleostomi</taxon>
        <taxon>Actinopterygii</taxon>
        <taxon>Neopterygii</taxon>
        <taxon>Teleostei</taxon>
        <taxon>Neoteleostei</taxon>
        <taxon>Acanthomorphata</taxon>
        <taxon>Carangaria</taxon>
        <taxon>Pleuronectiformes</taxon>
        <taxon>Pleuronectoidei</taxon>
        <taxon>Scophthalmidae</taxon>
        <taxon>Scophthalmus</taxon>
    </lineage>
</organism>
<evidence type="ECO:0000256" key="14">
    <source>
        <dbReference type="SAM" id="MobiDB-lite"/>
    </source>
</evidence>
<feature type="domain" description="Fibronectin type-III" evidence="16">
    <location>
        <begin position="609"/>
        <end position="705"/>
    </location>
</feature>
<keyword evidence="9" id="KW-1015">Disulfide bond</keyword>
<evidence type="ECO:0000256" key="9">
    <source>
        <dbReference type="ARBA" id="ARBA00023157"/>
    </source>
</evidence>
<gene>
    <name evidence="17" type="primary">CNTN5</name>
</gene>
<dbReference type="InterPro" id="IPR036179">
    <property type="entry name" value="Ig-like_dom_sf"/>
</dbReference>
<keyword evidence="4" id="KW-0336">GPI-anchor</keyword>
<dbReference type="Gene3D" id="2.60.40.10">
    <property type="entry name" value="Immunoglobulins"/>
    <property type="match status" value="9"/>
</dbReference>
<dbReference type="FunFam" id="2.60.40.10:FF:000064">
    <property type="entry name" value="Contactin 1"/>
    <property type="match status" value="1"/>
</dbReference>
<dbReference type="PROSITE" id="PS50835">
    <property type="entry name" value="IG_LIKE"/>
    <property type="match status" value="6"/>
</dbReference>
<dbReference type="Proteomes" id="UP000694558">
    <property type="component" value="Chromosome 3"/>
</dbReference>
<evidence type="ECO:0000256" key="10">
    <source>
        <dbReference type="ARBA" id="ARBA00023180"/>
    </source>
</evidence>
<keyword evidence="5" id="KW-0732">Signal</keyword>
<keyword evidence="8" id="KW-0472">Membrane</keyword>
<evidence type="ECO:0000256" key="5">
    <source>
        <dbReference type="ARBA" id="ARBA00022729"/>
    </source>
</evidence>
<proteinExistence type="inferred from homology"/>
<evidence type="ECO:0000256" key="12">
    <source>
        <dbReference type="ARBA" id="ARBA00023319"/>
    </source>
</evidence>
<dbReference type="FunFam" id="2.60.40.10:FF:000004">
    <property type="entry name" value="DCC isoform 1"/>
    <property type="match status" value="1"/>
</dbReference>
<dbReference type="SMART" id="SM00060">
    <property type="entry name" value="FN3"/>
    <property type="match status" value="3"/>
</dbReference>
<evidence type="ECO:0000256" key="11">
    <source>
        <dbReference type="ARBA" id="ARBA00023288"/>
    </source>
</evidence>
<evidence type="ECO:0000313" key="18">
    <source>
        <dbReference type="Proteomes" id="UP000694558"/>
    </source>
</evidence>
<dbReference type="Pfam" id="PF13927">
    <property type="entry name" value="Ig_3"/>
    <property type="match status" value="3"/>
</dbReference>
<dbReference type="SMART" id="SM00408">
    <property type="entry name" value="IGc2"/>
    <property type="match status" value="6"/>
</dbReference>
<dbReference type="Ensembl" id="ENSSMAT00000065279.1">
    <property type="protein sequence ID" value="ENSSMAP00000055619.1"/>
    <property type="gene ID" value="ENSSMAG00000001411.2"/>
</dbReference>
<protein>
    <recommendedName>
        <fullName evidence="13">Contactin-5</fullName>
    </recommendedName>
</protein>
<keyword evidence="3" id="KW-1003">Cell membrane</keyword>
<dbReference type="FunFam" id="2.60.40.10:FF:000047">
    <property type="entry name" value="Contactin 1"/>
    <property type="match status" value="1"/>
</dbReference>
<dbReference type="FunFam" id="2.60.40.10:FF:000035">
    <property type="entry name" value="Contactin 1"/>
    <property type="match status" value="1"/>
</dbReference>
<dbReference type="GO" id="GO:0030424">
    <property type="term" value="C:axon"/>
    <property type="evidence" value="ECO:0007669"/>
    <property type="project" value="TreeGrafter"/>
</dbReference>
<dbReference type="InterPro" id="IPR036116">
    <property type="entry name" value="FN3_sf"/>
</dbReference>
<evidence type="ECO:0000256" key="4">
    <source>
        <dbReference type="ARBA" id="ARBA00022622"/>
    </source>
</evidence>
<dbReference type="Pfam" id="PF07679">
    <property type="entry name" value="I-set"/>
    <property type="match status" value="2"/>
</dbReference>
<name>A0A8D3D7W0_SCOMX</name>
<dbReference type="InterPro" id="IPR003598">
    <property type="entry name" value="Ig_sub2"/>
</dbReference>
<dbReference type="InterPro" id="IPR003599">
    <property type="entry name" value="Ig_sub"/>
</dbReference>
<evidence type="ECO:0000259" key="16">
    <source>
        <dbReference type="PROSITE" id="PS50853"/>
    </source>
</evidence>
<dbReference type="SUPFAM" id="SSF49265">
    <property type="entry name" value="Fibronectin type III"/>
    <property type="match status" value="2"/>
</dbReference>
<feature type="domain" description="Ig-like" evidence="15">
    <location>
        <begin position="57"/>
        <end position="148"/>
    </location>
</feature>
<sequence>TICPSVILCQDVKDCVASVLFCHVLFHSHQSCASFFSYVPYNECLYEICAYVTGFGPVFVQEPDDVIFPLDSNEKKVVMQCEARGNPPPAYSWYINGTEVDAEADYRYNFIDGNLIITNASEITDYGKYQCKADNIFGTVLSRDALLQFAYLRAFSGKTRGGVSVREGQGVVLMCTPPPHSPEIIYSWVFNEFPSFVAEDSRRFISQDTGNLYISKVQPSDVGSYICLVKNTVTNARVLSPPTPLTLKTDGVMGEYEPKIEVHFPTSVLAAKGVTVRLECFALGNPVPTITWRKINGNIPKKARLRKSQAVLEIPNIQLDDSGTYECKAENSRGGTAFKGHLQVYTSPQWVRMINDTQMDSGEKLQWECKATGRPRPTYRWLRDGSPLTSQTDSGMYQCVAENKYGAIYSGAELKILASAPVFVPNPIRVIATLGKDVSLECKPRASPKPRITWKRGDRRIQPNKRIMLLRNNTLRIVNSSRADEGNYVCRAENQFGSCSSFVLPEAMRVELSPVRVEVTVGESVVLSCKATHDTSLDVAFQWSFNQKPINFQQDGGHFEYIQTQSSTVDLMIRSILLKHAGKYGCRAQTSADSVFAEAGLLVRGPPGPPGVVIVEEITDTTATLSWTRGLDNHSPISTYNLQARSPFSLGWQTVKTDPVTGDMESAIAVELNPWVEYEFRVVASNAIGTGDPSAPSRGVRTKEAVPSVAPANVSGGNGRRHELVISWEPVSEEFQNGEGFGYIVAFRANGTRGWKEKMVTSADSTTYKYRDETFPPLTPFEVKVGVYNNKGDGPFSEVVVIHSAEGEPREAPSDVKAHSISSSEIRVIWKPPNPGPGRPGGYEVSYWKDTEQEESGTKQRTAKNETSMVLTRLEGNSLYLITVKGFNSIGLGPASAAVTAKTRKAREYSSDVNHVTLYMEQWLRAHVLQVLLKQEGRRHNQVTRTINPSTMLSLPEGGTYIIEVRALSEGGEGAVSSQVRVCSVHRLPQSLAWTALLLVLLVPSASW</sequence>
<dbReference type="InterPro" id="IPR013783">
    <property type="entry name" value="Ig-like_fold"/>
</dbReference>
<dbReference type="PANTHER" id="PTHR44170:SF17">
    <property type="entry name" value="CONTACTIN-5"/>
    <property type="match status" value="1"/>
</dbReference>
<dbReference type="Pfam" id="PF00041">
    <property type="entry name" value="fn3"/>
    <property type="match status" value="2"/>
</dbReference>
<dbReference type="GO" id="GO:0007411">
    <property type="term" value="P:axon guidance"/>
    <property type="evidence" value="ECO:0007669"/>
    <property type="project" value="TreeGrafter"/>
</dbReference>
<dbReference type="AlphaFoldDB" id="A0A8D3D7W0"/>
<comment type="similarity">
    <text evidence="2">Belongs to the immunoglobulin superfamily. Contactin family.</text>
</comment>
<dbReference type="FunFam" id="2.60.40.10:FF:000028">
    <property type="entry name" value="Neuronal cell adhesion molecule"/>
    <property type="match status" value="1"/>
</dbReference>
<evidence type="ECO:0000256" key="8">
    <source>
        <dbReference type="ARBA" id="ARBA00023136"/>
    </source>
</evidence>
<dbReference type="GeneTree" id="ENSGT00940000158183"/>
<keyword evidence="10" id="KW-0325">Glycoprotein</keyword>
<evidence type="ECO:0000256" key="13">
    <source>
        <dbReference type="ARBA" id="ARBA00044127"/>
    </source>
</evidence>
<feature type="domain" description="Fibronectin type-III" evidence="16">
    <location>
        <begin position="710"/>
        <end position="807"/>
    </location>
</feature>
<dbReference type="CDD" id="cd00063">
    <property type="entry name" value="FN3"/>
    <property type="match status" value="3"/>
</dbReference>
<reference evidence="17" key="1">
    <citation type="submission" date="2023-05" db="EMBL/GenBank/DDBJ databases">
        <title>High-quality long-read genome of Scophthalmus maximus.</title>
        <authorList>
            <person name="Lien S."/>
            <person name="Martinez P."/>
        </authorList>
    </citation>
    <scope>NUCLEOTIDE SEQUENCE [LARGE SCALE GENOMIC DNA]</scope>
</reference>
<dbReference type="GO" id="GO:0098552">
    <property type="term" value="C:side of membrane"/>
    <property type="evidence" value="ECO:0007669"/>
    <property type="project" value="UniProtKB-KW"/>
</dbReference>
<dbReference type="InterPro" id="IPR003961">
    <property type="entry name" value="FN3_dom"/>
</dbReference>
<evidence type="ECO:0000256" key="3">
    <source>
        <dbReference type="ARBA" id="ARBA00022475"/>
    </source>
</evidence>
<feature type="region of interest" description="Disordered" evidence="14">
    <location>
        <begin position="692"/>
        <end position="716"/>
    </location>
</feature>
<keyword evidence="6" id="KW-0677">Repeat</keyword>
<feature type="domain" description="Ig-like" evidence="15">
    <location>
        <begin position="258"/>
        <end position="343"/>
    </location>
</feature>
<feature type="domain" description="Ig-like" evidence="15">
    <location>
        <begin position="165"/>
        <end position="240"/>
    </location>
</feature>
<reference evidence="17" key="2">
    <citation type="submission" date="2025-08" db="UniProtKB">
        <authorList>
            <consortium name="Ensembl"/>
        </authorList>
    </citation>
    <scope>IDENTIFICATION</scope>
</reference>
<evidence type="ECO:0000256" key="1">
    <source>
        <dbReference type="ARBA" id="ARBA00004609"/>
    </source>
</evidence>
<dbReference type="InterPro" id="IPR013098">
    <property type="entry name" value="Ig_I-set"/>
</dbReference>
<keyword evidence="7" id="KW-0130">Cell adhesion</keyword>
<feature type="domain" description="Ig-like" evidence="15">
    <location>
        <begin position="522"/>
        <end position="596"/>
    </location>
</feature>
<dbReference type="GO" id="GO:0098632">
    <property type="term" value="F:cell-cell adhesion mediator activity"/>
    <property type="evidence" value="ECO:0007669"/>
    <property type="project" value="TreeGrafter"/>
</dbReference>
<dbReference type="SUPFAM" id="SSF48726">
    <property type="entry name" value="Immunoglobulin"/>
    <property type="match status" value="6"/>
</dbReference>
<dbReference type="FunFam" id="2.60.40.10:FF:000052">
    <property type="entry name" value="Contactin 1"/>
    <property type="match status" value="1"/>
</dbReference>
<dbReference type="PANTHER" id="PTHR44170">
    <property type="entry name" value="PROTEIN SIDEKICK"/>
    <property type="match status" value="1"/>
</dbReference>
<feature type="domain" description="Ig-like" evidence="15">
    <location>
        <begin position="421"/>
        <end position="511"/>
    </location>
</feature>
<dbReference type="PROSITE" id="PS50853">
    <property type="entry name" value="FN3"/>
    <property type="match status" value="3"/>
</dbReference>
<evidence type="ECO:0000259" key="15">
    <source>
        <dbReference type="PROSITE" id="PS50835"/>
    </source>
</evidence>
<evidence type="ECO:0000256" key="7">
    <source>
        <dbReference type="ARBA" id="ARBA00022889"/>
    </source>
</evidence>
<evidence type="ECO:0000313" key="17">
    <source>
        <dbReference type="Ensembl" id="ENSSMAP00000055619.1"/>
    </source>
</evidence>
<dbReference type="FunFam" id="2.60.40.10:FF:000005">
    <property type="entry name" value="Neuronal cell adhesion molecule"/>
    <property type="match status" value="1"/>
</dbReference>
<dbReference type="FunFam" id="2.60.40.10:FF:000044">
    <property type="entry name" value="Contactin 1"/>
    <property type="match status" value="1"/>
</dbReference>
<comment type="subcellular location">
    <subcellularLocation>
        <location evidence="1">Cell membrane</location>
        <topology evidence="1">Lipid-anchor</topology>
        <topology evidence="1">GPI-anchor</topology>
    </subcellularLocation>
</comment>
<dbReference type="GO" id="GO:0007420">
    <property type="term" value="P:brain development"/>
    <property type="evidence" value="ECO:0007669"/>
    <property type="project" value="TreeGrafter"/>
</dbReference>